<gene>
    <name evidence="2" type="ORF">GCM10023092_20430</name>
</gene>
<sequence>MYLGFWLLLFVLYFPAREAGFVSDYTGWLYDLQHSSFADHINRKHFVVQSLYQLSQLITWALFQVLGTHAFLWHLVHISLHALNCLLLFRFVAGLGLPGQKRIYVWLGCLLLCVRSGLSEVIVWEASFHYLLGTLLMLLVLRNAQLWLVSQRIRYAIAACVVYALSTFSIELFYVTPLMVLMLLPLVCRKGAAQQSLSVRFICLFTLPQALLLVLHFSLVHLFYGTWLPHISADNAASIPYTELFARAPRWLINELLQARFMKQEWRDRLYGFFGEPLLTFFFWGIWLLMIPELLNKRRPAISNILLYLHAAQTICLLLIAPLNFPSAFEVVYDRYSYFFSMFLWIEIALLLSLISRKLLRICSFALLLLVQGLFAFRESMKWGRAQDQIRSLISGLPDHTDKKVLLLNMPHSIDGIYMIPPNPQNEAQLLRNLLYKPISYELIDVAGNNMHSFSDGAHARVVDDSTVDFALNQWATWWWYDERGLVSRETPYFRLESREYDNRITLKGNPDQYLLLFQVGDHWKKVDMRRKGVDQY</sequence>
<proteinExistence type="predicted"/>
<feature type="transmembrane region" description="Helical" evidence="1">
    <location>
        <begin position="270"/>
        <end position="290"/>
    </location>
</feature>
<dbReference type="EMBL" id="BAABEZ010000022">
    <property type="protein sequence ID" value="GAA4455926.1"/>
    <property type="molecule type" value="Genomic_DNA"/>
</dbReference>
<keyword evidence="3" id="KW-1185">Reference proteome</keyword>
<reference evidence="3" key="1">
    <citation type="journal article" date="2019" name="Int. J. Syst. Evol. Microbiol.">
        <title>The Global Catalogue of Microorganisms (GCM) 10K type strain sequencing project: providing services to taxonomists for standard genome sequencing and annotation.</title>
        <authorList>
            <consortium name="The Broad Institute Genomics Platform"/>
            <consortium name="The Broad Institute Genome Sequencing Center for Infectious Disease"/>
            <person name="Wu L."/>
            <person name="Ma J."/>
        </authorList>
    </citation>
    <scope>NUCLEOTIDE SEQUENCE [LARGE SCALE GENOMIC DNA]</scope>
    <source>
        <strain evidence="3">JCM 31921</strain>
    </source>
</reference>
<evidence type="ECO:0008006" key="4">
    <source>
        <dbReference type="Google" id="ProtNLM"/>
    </source>
</evidence>
<evidence type="ECO:0000256" key="1">
    <source>
        <dbReference type="SAM" id="Phobius"/>
    </source>
</evidence>
<dbReference type="Proteomes" id="UP001501410">
    <property type="component" value="Unassembled WGS sequence"/>
</dbReference>
<keyword evidence="1" id="KW-0472">Membrane</keyword>
<feature type="transmembrane region" description="Helical" evidence="1">
    <location>
        <begin position="199"/>
        <end position="224"/>
    </location>
</feature>
<feature type="transmembrane region" description="Helical" evidence="1">
    <location>
        <begin position="103"/>
        <end position="124"/>
    </location>
</feature>
<keyword evidence="1" id="KW-1133">Transmembrane helix</keyword>
<keyword evidence="1" id="KW-0812">Transmembrane</keyword>
<comment type="caution">
    <text evidence="2">The sequence shown here is derived from an EMBL/GenBank/DDBJ whole genome shotgun (WGS) entry which is preliminary data.</text>
</comment>
<feature type="transmembrane region" description="Helical" evidence="1">
    <location>
        <begin position="302"/>
        <end position="324"/>
    </location>
</feature>
<evidence type="ECO:0000313" key="3">
    <source>
        <dbReference type="Proteomes" id="UP001501410"/>
    </source>
</evidence>
<feature type="transmembrane region" description="Helical" evidence="1">
    <location>
        <begin position="71"/>
        <end position="91"/>
    </location>
</feature>
<feature type="transmembrane region" description="Helical" evidence="1">
    <location>
        <begin position="161"/>
        <end position="187"/>
    </location>
</feature>
<protein>
    <recommendedName>
        <fullName evidence="4">Dolichyl-phosphate-mannose-protein mannosyltransferase</fullName>
    </recommendedName>
</protein>
<evidence type="ECO:0000313" key="2">
    <source>
        <dbReference type="EMBL" id="GAA4455926.1"/>
    </source>
</evidence>
<feature type="transmembrane region" description="Helical" evidence="1">
    <location>
        <begin position="359"/>
        <end position="377"/>
    </location>
</feature>
<feature type="transmembrane region" description="Helical" evidence="1">
    <location>
        <begin position="130"/>
        <end position="149"/>
    </location>
</feature>
<feature type="transmembrane region" description="Helical" evidence="1">
    <location>
        <begin position="336"/>
        <end position="353"/>
    </location>
</feature>
<accession>A0ABP8MTP0</accession>
<organism evidence="2 3">
    <name type="scientific">Rurimicrobium arvi</name>
    <dbReference type="NCBI Taxonomy" id="2049916"/>
    <lineage>
        <taxon>Bacteria</taxon>
        <taxon>Pseudomonadati</taxon>
        <taxon>Bacteroidota</taxon>
        <taxon>Chitinophagia</taxon>
        <taxon>Chitinophagales</taxon>
        <taxon>Chitinophagaceae</taxon>
        <taxon>Rurimicrobium</taxon>
    </lineage>
</organism>
<name>A0ABP8MTP0_9BACT</name>